<dbReference type="PROSITE" id="PS50164">
    <property type="entry name" value="GIY_YIG"/>
    <property type="match status" value="1"/>
</dbReference>
<name>A0A1G1XBV1_9BACT</name>
<comment type="caution">
    <text evidence="3">The sequence shown here is derived from an EMBL/GenBank/DDBJ whole genome shotgun (WGS) entry which is preliminary data.</text>
</comment>
<evidence type="ECO:0000259" key="2">
    <source>
        <dbReference type="PROSITE" id="PS50164"/>
    </source>
</evidence>
<dbReference type="AlphaFoldDB" id="A0A1G1XBV1"/>
<dbReference type="PANTHER" id="PTHR34477">
    <property type="entry name" value="UPF0213 PROTEIN YHBQ"/>
    <property type="match status" value="1"/>
</dbReference>
<dbReference type="Proteomes" id="UP000177941">
    <property type="component" value="Unassembled WGS sequence"/>
</dbReference>
<feature type="domain" description="GIY-YIG" evidence="2">
    <location>
        <begin position="1"/>
        <end position="76"/>
    </location>
</feature>
<dbReference type="EMBL" id="MHHS01000006">
    <property type="protein sequence ID" value="OGY37538.1"/>
    <property type="molecule type" value="Genomic_DNA"/>
</dbReference>
<evidence type="ECO:0000313" key="4">
    <source>
        <dbReference type="Proteomes" id="UP000177941"/>
    </source>
</evidence>
<dbReference type="SUPFAM" id="SSF82771">
    <property type="entry name" value="GIY-YIG endonuclease"/>
    <property type="match status" value="1"/>
</dbReference>
<protein>
    <recommendedName>
        <fullName evidence="2">GIY-YIG domain-containing protein</fullName>
    </recommendedName>
</protein>
<proteinExistence type="inferred from homology"/>
<evidence type="ECO:0000313" key="3">
    <source>
        <dbReference type="EMBL" id="OGY37538.1"/>
    </source>
</evidence>
<dbReference type="Gene3D" id="3.40.1440.10">
    <property type="entry name" value="GIY-YIG endonuclease"/>
    <property type="match status" value="1"/>
</dbReference>
<dbReference type="InterPro" id="IPR035901">
    <property type="entry name" value="GIY-YIG_endonuc_sf"/>
</dbReference>
<dbReference type="PANTHER" id="PTHR34477:SF1">
    <property type="entry name" value="UPF0213 PROTEIN YHBQ"/>
    <property type="match status" value="1"/>
</dbReference>
<organism evidence="3 4">
    <name type="scientific">Candidatus Andersenbacteria bacterium RIFCSPHIGHO2_12_FULL_45_11b</name>
    <dbReference type="NCBI Taxonomy" id="1797282"/>
    <lineage>
        <taxon>Bacteria</taxon>
        <taxon>Candidatus Anderseniibacteriota</taxon>
    </lineage>
</organism>
<accession>A0A1G1XBV1</accession>
<comment type="similarity">
    <text evidence="1">Belongs to the UPF0213 family.</text>
</comment>
<evidence type="ECO:0000256" key="1">
    <source>
        <dbReference type="ARBA" id="ARBA00007435"/>
    </source>
</evidence>
<dbReference type="InterPro" id="IPR050190">
    <property type="entry name" value="UPF0213_domain"/>
</dbReference>
<dbReference type="Pfam" id="PF01541">
    <property type="entry name" value="GIY-YIG"/>
    <property type="match status" value="1"/>
</dbReference>
<reference evidence="3 4" key="1">
    <citation type="journal article" date="2016" name="Nat. Commun.">
        <title>Thousands of microbial genomes shed light on interconnected biogeochemical processes in an aquifer system.</title>
        <authorList>
            <person name="Anantharaman K."/>
            <person name="Brown C.T."/>
            <person name="Hug L.A."/>
            <person name="Sharon I."/>
            <person name="Castelle C.J."/>
            <person name="Probst A.J."/>
            <person name="Thomas B.C."/>
            <person name="Singh A."/>
            <person name="Wilkins M.J."/>
            <person name="Karaoz U."/>
            <person name="Brodie E.L."/>
            <person name="Williams K.H."/>
            <person name="Hubbard S.S."/>
            <person name="Banfield J.F."/>
        </authorList>
    </citation>
    <scope>NUCLEOTIDE SEQUENCE [LARGE SCALE GENOMIC DNA]</scope>
</reference>
<dbReference type="InterPro" id="IPR000305">
    <property type="entry name" value="GIY-YIG_endonuc"/>
</dbReference>
<sequence length="86" mass="10261">MYWVYILKSADGTWYIGQTINLKKRIREHKNGYGSETTRKKSEWKCIYCEGYLNHKDAIGRERYLKSGAGRRFLNKQLAHYLVENL</sequence>
<gene>
    <name evidence="3" type="ORF">A3E36_04720</name>
</gene>